<evidence type="ECO:0000313" key="1">
    <source>
        <dbReference type="EMBL" id="EED66659.1"/>
    </source>
</evidence>
<dbReference type="AlphaFoldDB" id="B7X3H8"/>
<sequence length="79" mass="8567">MPVRHLARNLPSGAARERVLNRVSQGDPGWGLGIGKTRASDSTDYFGLNSMRGNDFPRSEAISISSACCRSAEQNEVIM</sequence>
<reference evidence="1 2" key="1">
    <citation type="journal article" date="2004" name="Appl. Environ. Microbiol.">
        <title>Mineralization of individual congeners of linear alkylbenzenesulfonate by defined pairs of heterotrophic bacteria.</title>
        <authorList>
            <person name="Schleheck D."/>
            <person name="Knepper T.P."/>
            <person name="Fischer K."/>
            <person name="Cook A.M."/>
        </authorList>
    </citation>
    <scope>NUCLEOTIDE SEQUENCE [LARGE SCALE GENOMIC DNA]</scope>
    <source>
        <strain evidence="2">DSM 14576 / KF-1</strain>
    </source>
</reference>
<proteinExistence type="predicted"/>
<comment type="caution">
    <text evidence="1">The sequence shown here is derived from an EMBL/GenBank/DDBJ whole genome shotgun (WGS) entry which is preliminary data.</text>
</comment>
<accession>B7X3H8</accession>
<protein>
    <submittedName>
        <fullName evidence="1">Uncharacterized protein</fullName>
    </submittedName>
</protein>
<evidence type="ECO:0000313" key="2">
    <source>
        <dbReference type="Proteomes" id="UP000003039"/>
    </source>
</evidence>
<organism evidence="1 2">
    <name type="scientific">Comamonas testosteroni (strain DSM 14576 / KF-1)</name>
    <name type="common">Pseudomonas testosteroni</name>
    <dbReference type="NCBI Taxonomy" id="399795"/>
    <lineage>
        <taxon>Bacteria</taxon>
        <taxon>Pseudomonadati</taxon>
        <taxon>Pseudomonadota</taxon>
        <taxon>Betaproteobacteria</taxon>
        <taxon>Burkholderiales</taxon>
        <taxon>Comamonadaceae</taxon>
        <taxon>Comamonas</taxon>
    </lineage>
</organism>
<dbReference type="Proteomes" id="UP000003039">
    <property type="component" value="Unassembled WGS sequence"/>
</dbReference>
<gene>
    <name evidence="1" type="ORF">CtesDRAFT_PD1605</name>
</gene>
<dbReference type="EMBL" id="AAUJ02000001">
    <property type="protein sequence ID" value="EED66659.1"/>
    <property type="molecule type" value="Genomic_DNA"/>
</dbReference>
<name>B7X3H8_COMTK</name>